<evidence type="ECO:0000313" key="2">
    <source>
        <dbReference type="Proteomes" id="UP001298753"/>
    </source>
</evidence>
<sequence>MSQAVWREIISHNDVSGSIVPCTICAPMSRSSACLNERHICFMDVSVCGLPVVGCVKR</sequence>
<accession>A0AAW4VW08</accession>
<dbReference type="EMBL" id="JAJEPX010000001">
    <property type="protein sequence ID" value="MCC2175660.1"/>
    <property type="molecule type" value="Genomic_DNA"/>
</dbReference>
<protein>
    <submittedName>
        <fullName evidence="1">Uncharacterized protein</fullName>
    </submittedName>
</protein>
<dbReference type="GeneID" id="98661112"/>
<dbReference type="Proteomes" id="UP001298753">
    <property type="component" value="Unassembled WGS sequence"/>
</dbReference>
<proteinExistence type="predicted"/>
<dbReference type="AlphaFoldDB" id="A0AAW4VW08"/>
<dbReference type="RefSeq" id="WP_349101682.1">
    <property type="nucleotide sequence ID" value="NZ_JBBNJE010000205.1"/>
</dbReference>
<evidence type="ECO:0000313" key="1">
    <source>
        <dbReference type="EMBL" id="MCC2175660.1"/>
    </source>
</evidence>
<name>A0AAW4VW08_9FIRM</name>
<organism evidence="1 2">
    <name type="scientific">Agathobaculum butyriciproducens</name>
    <dbReference type="NCBI Taxonomy" id="1628085"/>
    <lineage>
        <taxon>Bacteria</taxon>
        <taxon>Bacillati</taxon>
        <taxon>Bacillota</taxon>
        <taxon>Clostridia</taxon>
        <taxon>Eubacteriales</taxon>
        <taxon>Butyricicoccaceae</taxon>
        <taxon>Agathobaculum</taxon>
    </lineage>
</organism>
<reference evidence="1 2" key="1">
    <citation type="submission" date="2021-10" db="EMBL/GenBank/DDBJ databases">
        <title>Anaerobic single-cell dispensing facilitates the cultivation of human gut bacteria.</title>
        <authorList>
            <person name="Afrizal A."/>
        </authorList>
    </citation>
    <scope>NUCLEOTIDE SEQUENCE [LARGE SCALE GENOMIC DNA]</scope>
    <source>
        <strain evidence="1 2">CLA-AA-H270</strain>
    </source>
</reference>
<gene>
    <name evidence="1" type="ORF">LKD22_00705</name>
</gene>
<keyword evidence="2" id="KW-1185">Reference proteome</keyword>
<comment type="caution">
    <text evidence="1">The sequence shown here is derived from an EMBL/GenBank/DDBJ whole genome shotgun (WGS) entry which is preliminary data.</text>
</comment>